<evidence type="ECO:0000313" key="6">
    <source>
        <dbReference type="Proteomes" id="UP000675920"/>
    </source>
</evidence>
<name>A0A8B6X8E2_9BURK</name>
<dbReference type="InterPro" id="IPR005471">
    <property type="entry name" value="Tscrpt_reg_IclR_N"/>
</dbReference>
<organism evidence="6 7">
    <name type="scientific">Derxia gummosa DSM 723</name>
    <dbReference type="NCBI Taxonomy" id="1121388"/>
    <lineage>
        <taxon>Bacteria</taxon>
        <taxon>Pseudomonadati</taxon>
        <taxon>Pseudomonadota</taxon>
        <taxon>Betaproteobacteria</taxon>
        <taxon>Burkholderiales</taxon>
        <taxon>Alcaligenaceae</taxon>
        <taxon>Derxia</taxon>
    </lineage>
</organism>
<accession>A0A8B6X8E2</accession>
<dbReference type="Gene3D" id="1.10.10.10">
    <property type="entry name" value="Winged helix-like DNA-binding domain superfamily/Winged helix DNA-binding domain"/>
    <property type="match status" value="1"/>
</dbReference>
<dbReference type="RefSeq" id="WP_051378286.1">
    <property type="nucleotide sequence ID" value="NZ_AXWS01000008.1"/>
</dbReference>
<dbReference type="InterPro" id="IPR036390">
    <property type="entry name" value="WH_DNA-bd_sf"/>
</dbReference>
<dbReference type="PANTHER" id="PTHR30136">
    <property type="entry name" value="HELIX-TURN-HELIX TRANSCRIPTIONAL REGULATOR, ICLR FAMILY"/>
    <property type="match status" value="1"/>
</dbReference>
<keyword evidence="1" id="KW-0805">Transcription regulation</keyword>
<reference evidence="7" key="2">
    <citation type="journal article" date="2006" name="Protein Sci.">
        <title>The IclR family of transcriptional activators and repressors can be defined by a single profile.</title>
        <authorList>
            <person name="Krell T."/>
            <person name="Molina-Henares A.J."/>
            <person name="Ramos J.L."/>
        </authorList>
    </citation>
    <scope>NUCLEOTIDE SEQUENCE</scope>
</reference>
<evidence type="ECO:0000313" key="7">
    <source>
        <dbReference type="RefSeq" id="WP_051378286.1"/>
    </source>
</evidence>
<dbReference type="SUPFAM" id="SSF46785">
    <property type="entry name" value="Winged helix' DNA-binding domain"/>
    <property type="match status" value="1"/>
</dbReference>
<keyword evidence="3" id="KW-0804">Transcription</keyword>
<dbReference type="OrthoDB" id="9807558at2"/>
<dbReference type="SUPFAM" id="SSF55781">
    <property type="entry name" value="GAF domain-like"/>
    <property type="match status" value="1"/>
</dbReference>
<dbReference type="InterPro" id="IPR036388">
    <property type="entry name" value="WH-like_DNA-bd_sf"/>
</dbReference>
<keyword evidence="6" id="KW-1185">Reference proteome</keyword>
<dbReference type="InterPro" id="IPR050707">
    <property type="entry name" value="HTH_MetabolicPath_Reg"/>
</dbReference>
<reference evidence="7" key="3">
    <citation type="submission" date="2025-08" db="UniProtKB">
        <authorList>
            <consortium name="RefSeq"/>
        </authorList>
    </citation>
    <scope>IDENTIFICATION</scope>
</reference>
<dbReference type="InterPro" id="IPR029016">
    <property type="entry name" value="GAF-like_dom_sf"/>
</dbReference>
<dbReference type="Pfam" id="PF09339">
    <property type="entry name" value="HTH_IclR"/>
    <property type="match status" value="1"/>
</dbReference>
<keyword evidence="2" id="KW-0238">DNA-binding</keyword>
<feature type="domain" description="IclR-ED" evidence="5">
    <location>
        <begin position="66"/>
        <end position="254"/>
    </location>
</feature>
<reference evidence="7" key="1">
    <citation type="journal article" date="2006" name="FEMS Microbiol. Rev.">
        <title>Members of the IclR family of bacterial transcriptional regulators function as activators and/or repressors.</title>
        <authorList>
            <person name="Molina-Henares A.J."/>
            <person name="Krell T."/>
            <person name="Eugenia Guazzaroni M."/>
            <person name="Segura A."/>
            <person name="Ramos J.L."/>
        </authorList>
    </citation>
    <scope>NUCLEOTIDE SEQUENCE</scope>
</reference>
<dbReference type="Pfam" id="PF01614">
    <property type="entry name" value="IclR_C"/>
    <property type="match status" value="1"/>
</dbReference>
<evidence type="ECO:0000256" key="1">
    <source>
        <dbReference type="ARBA" id="ARBA00023015"/>
    </source>
</evidence>
<dbReference type="PANTHER" id="PTHR30136:SF35">
    <property type="entry name" value="HTH-TYPE TRANSCRIPTIONAL REGULATOR RV1719"/>
    <property type="match status" value="1"/>
</dbReference>
<protein>
    <submittedName>
        <fullName evidence="7">IclR family transcriptional regulator</fullName>
    </submittedName>
</protein>
<proteinExistence type="predicted"/>
<dbReference type="PROSITE" id="PS51078">
    <property type="entry name" value="ICLR_ED"/>
    <property type="match status" value="1"/>
</dbReference>
<dbReference type="InterPro" id="IPR014757">
    <property type="entry name" value="Tscrpt_reg_IclR_C"/>
</dbReference>
<feature type="domain" description="HTH iclR-type" evidence="4">
    <location>
        <begin position="3"/>
        <end position="65"/>
    </location>
</feature>
<dbReference type="GO" id="GO:0045892">
    <property type="term" value="P:negative regulation of DNA-templated transcription"/>
    <property type="evidence" value="ECO:0007669"/>
    <property type="project" value="TreeGrafter"/>
</dbReference>
<dbReference type="GO" id="GO:0003700">
    <property type="term" value="F:DNA-binding transcription factor activity"/>
    <property type="evidence" value="ECO:0007669"/>
    <property type="project" value="TreeGrafter"/>
</dbReference>
<dbReference type="PROSITE" id="PS51077">
    <property type="entry name" value="HTH_ICLR"/>
    <property type="match status" value="1"/>
</dbReference>
<evidence type="ECO:0000256" key="3">
    <source>
        <dbReference type="ARBA" id="ARBA00023163"/>
    </source>
</evidence>
<dbReference type="Gene3D" id="3.30.450.40">
    <property type="match status" value="1"/>
</dbReference>
<sequence>MSQTQIGRAFAVVELLSAQNAGLPLQEIADTLGIPKSATHRLLAELAELGYVRQDAASLRYYLSARLVTLAFTLLAATGVVDTAQPILDRLAAHTGELVRLGVSDGDRLVWVAKSQGARSGLRYDPDMGREAPLSSTSSGHAWLSCLSDEDALALVSRQGFQRGDDLGPNAPRTVDALLDKLREARRLGYSIAHDASQLGLAAVSVPVRHPNSGAVLGTLSVAGPSSRLEVERMHRIAPEVITAAKEIGLASLTSNYFQQLDARLPPAPVPTLLRA</sequence>
<dbReference type="GO" id="GO:0003677">
    <property type="term" value="F:DNA binding"/>
    <property type="evidence" value="ECO:0007669"/>
    <property type="project" value="UniProtKB-KW"/>
</dbReference>
<dbReference type="Proteomes" id="UP000675920">
    <property type="component" value="Unplaced"/>
</dbReference>
<dbReference type="SMART" id="SM00346">
    <property type="entry name" value="HTH_ICLR"/>
    <property type="match status" value="1"/>
</dbReference>
<evidence type="ECO:0000259" key="4">
    <source>
        <dbReference type="PROSITE" id="PS51077"/>
    </source>
</evidence>
<dbReference type="FunFam" id="1.10.10.10:FF:000056">
    <property type="entry name" value="IclR family transcriptional regulator"/>
    <property type="match status" value="1"/>
</dbReference>
<dbReference type="AlphaFoldDB" id="A0A8B6X8E2"/>
<evidence type="ECO:0000259" key="5">
    <source>
        <dbReference type="PROSITE" id="PS51078"/>
    </source>
</evidence>
<evidence type="ECO:0000256" key="2">
    <source>
        <dbReference type="ARBA" id="ARBA00023125"/>
    </source>
</evidence>